<dbReference type="EMBL" id="KN825159">
    <property type="protein sequence ID" value="KIK93752.1"/>
    <property type="molecule type" value="Genomic_DNA"/>
</dbReference>
<dbReference type="OrthoDB" id="3238847at2759"/>
<feature type="non-terminal residue" evidence="2">
    <location>
        <position position="236"/>
    </location>
</feature>
<feature type="non-terminal residue" evidence="2">
    <location>
        <position position="1"/>
    </location>
</feature>
<dbReference type="HOGENOM" id="CLU_013929_2_2_1"/>
<feature type="domain" description="DDE-1" evidence="1">
    <location>
        <begin position="19"/>
        <end position="185"/>
    </location>
</feature>
<dbReference type="PANTHER" id="PTHR19303">
    <property type="entry name" value="TRANSPOSON"/>
    <property type="match status" value="1"/>
</dbReference>
<reference evidence="3" key="2">
    <citation type="submission" date="2015-01" db="EMBL/GenBank/DDBJ databases">
        <title>Evolutionary Origins and Diversification of the Mycorrhizal Mutualists.</title>
        <authorList>
            <consortium name="DOE Joint Genome Institute"/>
            <consortium name="Mycorrhizal Genomics Consortium"/>
            <person name="Kohler A."/>
            <person name="Kuo A."/>
            <person name="Nagy L.G."/>
            <person name="Floudas D."/>
            <person name="Copeland A."/>
            <person name="Barry K.W."/>
            <person name="Cichocki N."/>
            <person name="Veneault-Fourrey C."/>
            <person name="LaButti K."/>
            <person name="Lindquist E.A."/>
            <person name="Lipzen A."/>
            <person name="Lundell T."/>
            <person name="Morin E."/>
            <person name="Murat C."/>
            <person name="Riley R."/>
            <person name="Ohm R."/>
            <person name="Sun H."/>
            <person name="Tunlid A."/>
            <person name="Henrissat B."/>
            <person name="Grigoriev I.V."/>
            <person name="Hibbett D.S."/>
            <person name="Martin F."/>
        </authorList>
    </citation>
    <scope>NUCLEOTIDE SEQUENCE [LARGE SCALE GENOMIC DNA]</scope>
    <source>
        <strain evidence="3">Ve08.2h10</strain>
    </source>
</reference>
<reference evidence="2 3" key="1">
    <citation type="submission" date="2014-04" db="EMBL/GenBank/DDBJ databases">
        <authorList>
            <consortium name="DOE Joint Genome Institute"/>
            <person name="Kuo A."/>
            <person name="Kohler A."/>
            <person name="Jargeat P."/>
            <person name="Nagy L.G."/>
            <person name="Floudas D."/>
            <person name="Copeland A."/>
            <person name="Barry K.W."/>
            <person name="Cichocki N."/>
            <person name="Veneault-Fourrey C."/>
            <person name="LaButti K."/>
            <person name="Lindquist E.A."/>
            <person name="Lipzen A."/>
            <person name="Lundell T."/>
            <person name="Morin E."/>
            <person name="Murat C."/>
            <person name="Sun H."/>
            <person name="Tunlid A."/>
            <person name="Henrissat B."/>
            <person name="Grigoriev I.V."/>
            <person name="Hibbett D.S."/>
            <person name="Martin F."/>
            <person name="Nordberg H.P."/>
            <person name="Cantor M.N."/>
            <person name="Hua S.X."/>
        </authorList>
    </citation>
    <scope>NUCLEOTIDE SEQUENCE [LARGE SCALE GENOMIC DNA]</scope>
    <source>
        <strain evidence="2 3">Ve08.2h10</strain>
    </source>
</reference>
<dbReference type="Gene3D" id="3.30.420.10">
    <property type="entry name" value="Ribonuclease H-like superfamily/Ribonuclease H"/>
    <property type="match status" value="1"/>
</dbReference>
<protein>
    <recommendedName>
        <fullName evidence="1">DDE-1 domain-containing protein</fullName>
    </recommendedName>
</protein>
<organism evidence="2 3">
    <name type="scientific">Paxillus rubicundulus Ve08.2h10</name>
    <dbReference type="NCBI Taxonomy" id="930991"/>
    <lineage>
        <taxon>Eukaryota</taxon>
        <taxon>Fungi</taxon>
        <taxon>Dikarya</taxon>
        <taxon>Basidiomycota</taxon>
        <taxon>Agaricomycotina</taxon>
        <taxon>Agaricomycetes</taxon>
        <taxon>Agaricomycetidae</taxon>
        <taxon>Boletales</taxon>
        <taxon>Paxilineae</taxon>
        <taxon>Paxillaceae</taxon>
        <taxon>Paxillus</taxon>
    </lineage>
</organism>
<dbReference type="Pfam" id="PF03184">
    <property type="entry name" value="DDE_1"/>
    <property type="match status" value="1"/>
</dbReference>
<name>A0A0D0D9K5_9AGAM</name>
<evidence type="ECO:0000259" key="1">
    <source>
        <dbReference type="Pfam" id="PF03184"/>
    </source>
</evidence>
<proteinExistence type="predicted"/>
<dbReference type="AlphaFoldDB" id="A0A0D0D9K5"/>
<dbReference type="GO" id="GO:0003677">
    <property type="term" value="F:DNA binding"/>
    <property type="evidence" value="ECO:0007669"/>
    <property type="project" value="TreeGrafter"/>
</dbReference>
<accession>A0A0D0D9K5</accession>
<gene>
    <name evidence="2" type="ORF">PAXRUDRAFT_39500</name>
</gene>
<dbReference type="PANTHER" id="PTHR19303:SF74">
    <property type="entry name" value="POGO TRANSPOSABLE ELEMENT WITH KRAB DOMAIN"/>
    <property type="match status" value="1"/>
</dbReference>
<dbReference type="GO" id="GO:0005634">
    <property type="term" value="C:nucleus"/>
    <property type="evidence" value="ECO:0007669"/>
    <property type="project" value="TreeGrafter"/>
</dbReference>
<sequence length="236" mass="26914">VIGAAKWKIQYQQHDGNRENITVMVTICADGDSIAPTIIYKGKGFLTNWHQDNTLDASIAHSPKGWTDGVVGSLWLEDFDEKTRNKANGRTCLLIVDGHNSHYTKEFLDYARQHNIHVLCYPAHSTHIYQGLDVVIFSPLKRCWTEERDHFESSTRLRITKSNFITVYGRAHQKVLTPELIRTAFEKTGVWPFNPNVVTREMMAPSLETSSQGHIPLPQPSPVRAVASLMRQYHKF</sequence>
<dbReference type="InParanoid" id="A0A0D0D9K5"/>
<evidence type="ECO:0000313" key="3">
    <source>
        <dbReference type="Proteomes" id="UP000054538"/>
    </source>
</evidence>
<dbReference type="Proteomes" id="UP000054538">
    <property type="component" value="Unassembled WGS sequence"/>
</dbReference>
<evidence type="ECO:0000313" key="2">
    <source>
        <dbReference type="EMBL" id="KIK93752.1"/>
    </source>
</evidence>
<dbReference type="InterPro" id="IPR036397">
    <property type="entry name" value="RNaseH_sf"/>
</dbReference>
<dbReference type="InterPro" id="IPR004875">
    <property type="entry name" value="DDE_SF_endonuclease_dom"/>
</dbReference>
<keyword evidence="3" id="KW-1185">Reference proteome</keyword>
<dbReference type="InterPro" id="IPR050863">
    <property type="entry name" value="CenT-Element_Derived"/>
</dbReference>